<dbReference type="GO" id="GO:0006355">
    <property type="term" value="P:regulation of DNA-templated transcription"/>
    <property type="evidence" value="ECO:0007669"/>
    <property type="project" value="InterPro"/>
</dbReference>
<dbReference type="SMART" id="SM00421">
    <property type="entry name" value="HTH_LUXR"/>
    <property type="match status" value="1"/>
</dbReference>
<evidence type="ECO:0000256" key="1">
    <source>
        <dbReference type="ARBA" id="ARBA00022553"/>
    </source>
</evidence>
<organism evidence="6 7">
    <name type="scientific">Ideonella livida</name>
    <dbReference type="NCBI Taxonomy" id="2707176"/>
    <lineage>
        <taxon>Bacteria</taxon>
        <taxon>Pseudomonadati</taxon>
        <taxon>Pseudomonadota</taxon>
        <taxon>Betaproteobacteria</taxon>
        <taxon>Burkholderiales</taxon>
        <taxon>Sphaerotilaceae</taxon>
        <taxon>Ideonella</taxon>
    </lineage>
</organism>
<dbReference type="InterPro" id="IPR011006">
    <property type="entry name" value="CheY-like_superfamily"/>
</dbReference>
<dbReference type="InterPro" id="IPR051015">
    <property type="entry name" value="EvgA-like"/>
</dbReference>
<dbReference type="CDD" id="cd17535">
    <property type="entry name" value="REC_NarL-like"/>
    <property type="match status" value="1"/>
</dbReference>
<dbReference type="GO" id="GO:0003677">
    <property type="term" value="F:DNA binding"/>
    <property type="evidence" value="ECO:0007669"/>
    <property type="project" value="UniProtKB-KW"/>
</dbReference>
<dbReference type="CDD" id="cd06170">
    <property type="entry name" value="LuxR_C_like"/>
    <property type="match status" value="1"/>
</dbReference>
<keyword evidence="1 3" id="KW-0597">Phosphoprotein</keyword>
<evidence type="ECO:0000313" key="7">
    <source>
        <dbReference type="Proteomes" id="UP000484255"/>
    </source>
</evidence>
<dbReference type="PRINTS" id="PR00038">
    <property type="entry name" value="HTHLUXR"/>
</dbReference>
<feature type="domain" description="HTH luxR-type" evidence="4">
    <location>
        <begin position="138"/>
        <end position="203"/>
    </location>
</feature>
<dbReference type="Pfam" id="PF00196">
    <property type="entry name" value="GerE"/>
    <property type="match status" value="1"/>
</dbReference>
<feature type="domain" description="Response regulatory" evidence="5">
    <location>
        <begin position="8"/>
        <end position="124"/>
    </location>
</feature>
<dbReference type="SUPFAM" id="SSF46894">
    <property type="entry name" value="C-terminal effector domain of the bipartite response regulators"/>
    <property type="match status" value="1"/>
</dbReference>
<evidence type="ECO:0000256" key="2">
    <source>
        <dbReference type="ARBA" id="ARBA00023125"/>
    </source>
</evidence>
<reference evidence="6 7" key="1">
    <citation type="submission" date="2020-02" db="EMBL/GenBank/DDBJ databases">
        <title>Ideonella bacterium strain TBM-1.</title>
        <authorList>
            <person name="Chen W.-M."/>
        </authorList>
    </citation>
    <scope>NUCLEOTIDE SEQUENCE [LARGE SCALE GENOMIC DNA]</scope>
    <source>
        <strain evidence="6 7">TBM-1</strain>
    </source>
</reference>
<dbReference type="SMART" id="SM00448">
    <property type="entry name" value="REC"/>
    <property type="match status" value="1"/>
</dbReference>
<dbReference type="Pfam" id="PF00072">
    <property type="entry name" value="Response_reg"/>
    <property type="match status" value="1"/>
</dbReference>
<dbReference type="PROSITE" id="PS50043">
    <property type="entry name" value="HTH_LUXR_2"/>
    <property type="match status" value="1"/>
</dbReference>
<dbReference type="PANTHER" id="PTHR45566">
    <property type="entry name" value="HTH-TYPE TRANSCRIPTIONAL REGULATOR YHJB-RELATED"/>
    <property type="match status" value="1"/>
</dbReference>
<keyword evidence="7" id="KW-1185">Reference proteome</keyword>
<dbReference type="InterPro" id="IPR016032">
    <property type="entry name" value="Sig_transdc_resp-reg_C-effctor"/>
</dbReference>
<dbReference type="InterPro" id="IPR000792">
    <property type="entry name" value="Tscrpt_reg_LuxR_C"/>
</dbReference>
<comment type="caution">
    <text evidence="6">The sequence shown here is derived from an EMBL/GenBank/DDBJ whole genome shotgun (WGS) entry which is preliminary data.</text>
</comment>
<dbReference type="SUPFAM" id="SSF52172">
    <property type="entry name" value="CheY-like"/>
    <property type="match status" value="1"/>
</dbReference>
<evidence type="ECO:0000259" key="5">
    <source>
        <dbReference type="PROSITE" id="PS50110"/>
    </source>
</evidence>
<dbReference type="EMBL" id="JAAGOH010000022">
    <property type="protein sequence ID" value="NDY92801.1"/>
    <property type="molecule type" value="Genomic_DNA"/>
</dbReference>
<feature type="modified residue" description="4-aspartylphosphate" evidence="3">
    <location>
        <position position="59"/>
    </location>
</feature>
<dbReference type="PROSITE" id="PS50110">
    <property type="entry name" value="RESPONSE_REGULATORY"/>
    <property type="match status" value="1"/>
</dbReference>
<dbReference type="RefSeq" id="WP_163458855.1">
    <property type="nucleotide sequence ID" value="NZ_JAAGOH010000022.1"/>
</dbReference>
<sequence>MNLLTPTRLLLADDHAIFREGLRLFLASQPGWTVVGEVASVDAVLPQVQALAPDLVLLDFHMPGGDVHALIRYLKQRDPRLKVVLLTGSGSGVVLQQADLAGADGLLLKEMGGAALLGHLQAVMQGITVRPPEVMERVAEVQVQLTPRELQIARLVCEGHSNATMGELLHLSPKTVDKHRENLMRKLQTRNVAQLIGKLQALGWLDPPA</sequence>
<dbReference type="Proteomes" id="UP000484255">
    <property type="component" value="Unassembled WGS sequence"/>
</dbReference>
<evidence type="ECO:0000256" key="3">
    <source>
        <dbReference type="PROSITE-ProRule" id="PRU00169"/>
    </source>
</evidence>
<dbReference type="Gene3D" id="3.40.50.2300">
    <property type="match status" value="1"/>
</dbReference>
<dbReference type="InterPro" id="IPR001789">
    <property type="entry name" value="Sig_transdc_resp-reg_receiver"/>
</dbReference>
<gene>
    <name evidence="6" type="ORF">G3A44_16540</name>
</gene>
<dbReference type="InterPro" id="IPR058245">
    <property type="entry name" value="NreC/VraR/RcsB-like_REC"/>
</dbReference>
<proteinExistence type="predicted"/>
<evidence type="ECO:0000313" key="6">
    <source>
        <dbReference type="EMBL" id="NDY92801.1"/>
    </source>
</evidence>
<protein>
    <submittedName>
        <fullName evidence="6">Response regulator transcription factor</fullName>
    </submittedName>
</protein>
<keyword evidence="2" id="KW-0238">DNA-binding</keyword>
<name>A0A7C9TKL2_9BURK</name>
<evidence type="ECO:0000259" key="4">
    <source>
        <dbReference type="PROSITE" id="PS50043"/>
    </source>
</evidence>
<dbReference type="GO" id="GO:0000160">
    <property type="term" value="P:phosphorelay signal transduction system"/>
    <property type="evidence" value="ECO:0007669"/>
    <property type="project" value="InterPro"/>
</dbReference>
<accession>A0A7C9TKL2</accession>
<dbReference type="AlphaFoldDB" id="A0A7C9TKL2"/>
<dbReference type="PANTHER" id="PTHR45566:SF2">
    <property type="entry name" value="NARL SUBFAMILY"/>
    <property type="match status" value="1"/>
</dbReference>